<evidence type="ECO:0000313" key="5">
    <source>
        <dbReference type="EnsemblFungi" id="EJT69496"/>
    </source>
</evidence>
<feature type="transmembrane region" description="Helical" evidence="2">
    <location>
        <begin position="257"/>
        <end position="281"/>
    </location>
</feature>
<dbReference type="eggNOG" id="ENOG502QRH7">
    <property type="taxonomic scope" value="Eukaryota"/>
</dbReference>
<feature type="region of interest" description="Disordered" evidence="1">
    <location>
        <begin position="289"/>
        <end position="319"/>
    </location>
</feature>
<feature type="region of interest" description="Disordered" evidence="1">
    <location>
        <begin position="36"/>
        <end position="68"/>
    </location>
</feature>
<feature type="region of interest" description="Disordered" evidence="1">
    <location>
        <begin position="204"/>
        <end position="253"/>
    </location>
</feature>
<reference evidence="6" key="1">
    <citation type="submission" date="2010-07" db="EMBL/GenBank/DDBJ databases">
        <title>The genome sequence of Gaeumannomyces graminis var. tritici strain R3-111a-1.</title>
        <authorList>
            <consortium name="The Broad Institute Genome Sequencing Platform"/>
            <person name="Ma L.-J."/>
            <person name="Dead R."/>
            <person name="Young S."/>
            <person name="Zeng Q."/>
            <person name="Koehrsen M."/>
            <person name="Alvarado L."/>
            <person name="Berlin A."/>
            <person name="Chapman S.B."/>
            <person name="Chen Z."/>
            <person name="Freedman E."/>
            <person name="Gellesch M."/>
            <person name="Goldberg J."/>
            <person name="Griggs A."/>
            <person name="Gujja S."/>
            <person name="Heilman E.R."/>
            <person name="Heiman D."/>
            <person name="Hepburn T."/>
            <person name="Howarth C."/>
            <person name="Jen D."/>
            <person name="Larson L."/>
            <person name="Mehta T."/>
            <person name="Neiman D."/>
            <person name="Pearson M."/>
            <person name="Roberts A."/>
            <person name="Saif S."/>
            <person name="Shea T."/>
            <person name="Shenoy N."/>
            <person name="Sisk P."/>
            <person name="Stolte C."/>
            <person name="Sykes S."/>
            <person name="Walk T."/>
            <person name="White J."/>
            <person name="Yandava C."/>
            <person name="Haas B."/>
            <person name="Nusbaum C."/>
            <person name="Birren B."/>
        </authorList>
    </citation>
    <scope>NUCLEOTIDE SEQUENCE [LARGE SCALE GENOMIC DNA]</scope>
    <source>
        <strain evidence="6">R3-111a-1</strain>
    </source>
</reference>
<feature type="signal peptide" evidence="3">
    <location>
        <begin position="1"/>
        <end position="26"/>
    </location>
</feature>
<dbReference type="Proteomes" id="UP000006039">
    <property type="component" value="Unassembled WGS sequence"/>
</dbReference>
<feature type="compositionally biased region" description="Gly residues" evidence="1">
    <location>
        <begin position="232"/>
        <end position="250"/>
    </location>
</feature>
<evidence type="ECO:0000313" key="6">
    <source>
        <dbReference type="Proteomes" id="UP000006039"/>
    </source>
</evidence>
<sequence length="374" mass="38448">MAWSRADSPPLTRLPLFSVLVMQVAAFSPLRAAQEASWRPARQTASPGTAPGEDNPDARVGWSPRPTDAPKPALAQMELFKRQQPYSMGTDTCGFISGYPSLAVTCVKGSGYCTNDGVGNIDCCTGEYTDCTSTMFSACLDFSASQRGACASRGPRTICCWESSPACYTLIFSTTATPGRLFSILQCQSSAGVESLLATPPALLTSSPRSSSSSITQSTTTSTISTTTSAAGGAGAGTSGGGGGGGGGSGESSPTPVAAIVGGAVGGVALVGLVVFAICLIMQRSRRAKSGYQPPPHQIEQVSGGHVSHTSAANPGDTISTGQNHLQQHQYVDTAGLLPTFNIVIMLMASIMGSSGILINSFTNSRRNRLPSCR</sequence>
<dbReference type="CDD" id="cd12087">
    <property type="entry name" value="TM_EGFR-like"/>
    <property type="match status" value="1"/>
</dbReference>
<evidence type="ECO:0000256" key="1">
    <source>
        <dbReference type="SAM" id="MobiDB-lite"/>
    </source>
</evidence>
<feature type="chain" id="PRO_5015095428" description="Mid2 domain-containing protein" evidence="3">
    <location>
        <begin position="27"/>
        <end position="374"/>
    </location>
</feature>
<feature type="transmembrane region" description="Helical" evidence="2">
    <location>
        <begin position="337"/>
        <end position="359"/>
    </location>
</feature>
<proteinExistence type="predicted"/>
<dbReference type="EnsemblFungi" id="EJT69496">
    <property type="protein sequence ID" value="EJT69496"/>
    <property type="gene ID" value="GGTG_13115"/>
</dbReference>
<evidence type="ECO:0000313" key="4">
    <source>
        <dbReference type="EMBL" id="EJT69496.1"/>
    </source>
</evidence>
<reference evidence="5" key="5">
    <citation type="submission" date="2018-04" db="UniProtKB">
        <authorList>
            <consortium name="EnsemblFungi"/>
        </authorList>
    </citation>
    <scope>IDENTIFICATION</scope>
    <source>
        <strain evidence="5">R3-111a-1</strain>
    </source>
</reference>
<keyword evidence="2" id="KW-0812">Transmembrane</keyword>
<name>J3PHY4_GAET3</name>
<reference evidence="4" key="3">
    <citation type="submission" date="2010-09" db="EMBL/GenBank/DDBJ databases">
        <title>Annotation of Gaeumannomyces graminis var. tritici R3-111a-1.</title>
        <authorList>
            <consortium name="The Broad Institute Genome Sequencing Platform"/>
            <person name="Ma L.-J."/>
            <person name="Dead R."/>
            <person name="Young S.K."/>
            <person name="Zeng Q."/>
            <person name="Gargeya S."/>
            <person name="Fitzgerald M."/>
            <person name="Haas B."/>
            <person name="Abouelleil A."/>
            <person name="Alvarado L."/>
            <person name="Arachchi H.M."/>
            <person name="Berlin A."/>
            <person name="Brown A."/>
            <person name="Chapman S.B."/>
            <person name="Chen Z."/>
            <person name="Dunbar C."/>
            <person name="Freedman E."/>
            <person name="Gearin G."/>
            <person name="Gellesch M."/>
            <person name="Goldberg J."/>
            <person name="Griggs A."/>
            <person name="Gujja S."/>
            <person name="Heiman D."/>
            <person name="Howarth C."/>
            <person name="Larson L."/>
            <person name="Lui A."/>
            <person name="MacDonald P.J.P."/>
            <person name="Mehta T."/>
            <person name="Montmayeur A."/>
            <person name="Murphy C."/>
            <person name="Neiman D."/>
            <person name="Pearson M."/>
            <person name="Priest M."/>
            <person name="Roberts A."/>
            <person name="Saif S."/>
            <person name="Shea T."/>
            <person name="Shenoy N."/>
            <person name="Sisk P."/>
            <person name="Stolte C."/>
            <person name="Sykes S."/>
            <person name="Yandava C."/>
            <person name="Wortman J."/>
            <person name="Nusbaum C."/>
            <person name="Birren B."/>
        </authorList>
    </citation>
    <scope>NUCLEOTIDE SEQUENCE</scope>
    <source>
        <strain evidence="4">R3-111a-1</strain>
    </source>
</reference>
<reference evidence="5" key="4">
    <citation type="journal article" date="2015" name="G3 (Bethesda)">
        <title>Genome sequences of three phytopathogenic species of the Magnaporthaceae family of fungi.</title>
        <authorList>
            <person name="Okagaki L.H."/>
            <person name="Nunes C.C."/>
            <person name="Sailsbery J."/>
            <person name="Clay B."/>
            <person name="Brown D."/>
            <person name="John T."/>
            <person name="Oh Y."/>
            <person name="Young N."/>
            <person name="Fitzgerald M."/>
            <person name="Haas B.J."/>
            <person name="Zeng Q."/>
            <person name="Young S."/>
            <person name="Adiconis X."/>
            <person name="Fan L."/>
            <person name="Levin J.Z."/>
            <person name="Mitchell T.K."/>
            <person name="Okubara P.A."/>
            <person name="Farman M.L."/>
            <person name="Kohn L.M."/>
            <person name="Birren B."/>
            <person name="Ma L.-J."/>
            <person name="Dean R.A."/>
        </authorList>
    </citation>
    <scope>NUCLEOTIDE SEQUENCE</scope>
    <source>
        <strain evidence="5">R3-111a-1</strain>
    </source>
</reference>
<evidence type="ECO:0000256" key="2">
    <source>
        <dbReference type="SAM" id="Phobius"/>
    </source>
</evidence>
<dbReference type="HOGENOM" id="CLU_739765_0_0_1"/>
<reference evidence="4" key="2">
    <citation type="submission" date="2010-07" db="EMBL/GenBank/DDBJ databases">
        <authorList>
            <consortium name="The Broad Institute Genome Sequencing Platform"/>
            <consortium name="Broad Institute Genome Sequencing Center for Infectious Disease"/>
            <person name="Ma L.-J."/>
            <person name="Dead R."/>
            <person name="Young S."/>
            <person name="Zeng Q."/>
            <person name="Koehrsen M."/>
            <person name="Alvarado L."/>
            <person name="Berlin A."/>
            <person name="Chapman S.B."/>
            <person name="Chen Z."/>
            <person name="Freedman E."/>
            <person name="Gellesch M."/>
            <person name="Goldberg J."/>
            <person name="Griggs A."/>
            <person name="Gujja S."/>
            <person name="Heilman E.R."/>
            <person name="Heiman D."/>
            <person name="Hepburn T."/>
            <person name="Howarth C."/>
            <person name="Jen D."/>
            <person name="Larson L."/>
            <person name="Mehta T."/>
            <person name="Neiman D."/>
            <person name="Pearson M."/>
            <person name="Roberts A."/>
            <person name="Saif S."/>
            <person name="Shea T."/>
            <person name="Shenoy N."/>
            <person name="Sisk P."/>
            <person name="Stolte C."/>
            <person name="Sykes S."/>
            <person name="Walk T."/>
            <person name="White J."/>
            <person name="Yandava C."/>
            <person name="Haas B."/>
            <person name="Nusbaum C."/>
            <person name="Birren B."/>
        </authorList>
    </citation>
    <scope>NUCLEOTIDE SEQUENCE</scope>
    <source>
        <strain evidence="4">R3-111a-1</strain>
    </source>
</reference>
<evidence type="ECO:0000256" key="3">
    <source>
        <dbReference type="SAM" id="SignalP"/>
    </source>
</evidence>
<dbReference type="GeneID" id="20353573"/>
<dbReference type="AlphaFoldDB" id="J3PHY4"/>
<gene>
    <name evidence="5" type="primary">20353573</name>
    <name evidence="4" type="ORF">GGTG_13115</name>
</gene>
<keyword evidence="6" id="KW-1185">Reference proteome</keyword>
<evidence type="ECO:0008006" key="7">
    <source>
        <dbReference type="Google" id="ProtNLM"/>
    </source>
</evidence>
<accession>J3PHY4</accession>
<dbReference type="STRING" id="644352.J3PHY4"/>
<keyword evidence="2" id="KW-0472">Membrane</keyword>
<feature type="compositionally biased region" description="Polar residues" evidence="1">
    <location>
        <begin position="308"/>
        <end position="319"/>
    </location>
</feature>
<dbReference type="OrthoDB" id="4814718at2759"/>
<keyword evidence="3" id="KW-0732">Signal</keyword>
<feature type="compositionally biased region" description="Low complexity" evidence="1">
    <location>
        <begin position="204"/>
        <end position="231"/>
    </location>
</feature>
<protein>
    <recommendedName>
        <fullName evidence="7">Mid2 domain-containing protein</fullName>
    </recommendedName>
</protein>
<organism evidence="4">
    <name type="scientific">Gaeumannomyces tritici (strain R3-111a-1)</name>
    <name type="common">Wheat and barley take-all root rot fungus</name>
    <name type="synonym">Gaeumannomyces graminis var. tritici</name>
    <dbReference type="NCBI Taxonomy" id="644352"/>
    <lineage>
        <taxon>Eukaryota</taxon>
        <taxon>Fungi</taxon>
        <taxon>Dikarya</taxon>
        <taxon>Ascomycota</taxon>
        <taxon>Pezizomycotina</taxon>
        <taxon>Sordariomycetes</taxon>
        <taxon>Sordariomycetidae</taxon>
        <taxon>Magnaporthales</taxon>
        <taxon>Magnaporthaceae</taxon>
        <taxon>Gaeumannomyces</taxon>
    </lineage>
</organism>
<dbReference type="RefSeq" id="XP_009229281.1">
    <property type="nucleotide sequence ID" value="XM_009231017.1"/>
</dbReference>
<keyword evidence="2" id="KW-1133">Transmembrane helix</keyword>
<dbReference type="EMBL" id="GL385404">
    <property type="protein sequence ID" value="EJT69496.1"/>
    <property type="molecule type" value="Genomic_DNA"/>
</dbReference>
<dbReference type="VEuPathDB" id="FungiDB:GGTG_13115"/>